<name>A0A0L6CKS7_9MICO</name>
<keyword evidence="13 18" id="KW-0472">Membrane</keyword>
<evidence type="ECO:0000256" key="5">
    <source>
        <dbReference type="ARBA" id="ARBA00022475"/>
    </source>
</evidence>
<evidence type="ECO:0000259" key="19">
    <source>
        <dbReference type="SMART" id="SM01002"/>
    </source>
</evidence>
<evidence type="ECO:0000256" key="17">
    <source>
        <dbReference type="ARBA" id="ARBA00083734"/>
    </source>
</evidence>
<accession>A0A0L6CKS7</accession>
<protein>
    <recommendedName>
        <fullName evidence="15">NAD(P) transhydrogenase subunit alpha</fullName>
        <ecNumber evidence="4">7.1.1.1</ecNumber>
    </recommendedName>
    <alternativeName>
        <fullName evidence="17">Nicotinamide nucleotide transhydrogenase subunit alpha</fullName>
    </alternativeName>
    <alternativeName>
        <fullName evidence="16">Pyridine nucleotide transhydrogenase subunit alpha</fullName>
    </alternativeName>
</protein>
<feature type="transmembrane region" description="Helical" evidence="18">
    <location>
        <begin position="436"/>
        <end position="454"/>
    </location>
</feature>
<dbReference type="GO" id="GO:0005886">
    <property type="term" value="C:plasma membrane"/>
    <property type="evidence" value="ECO:0007669"/>
    <property type="project" value="UniProtKB-SubCell"/>
</dbReference>
<dbReference type="SUPFAM" id="SSF52283">
    <property type="entry name" value="Formate/glycerate dehydrogenase catalytic domain-like"/>
    <property type="match status" value="1"/>
</dbReference>
<dbReference type="InterPro" id="IPR008143">
    <property type="entry name" value="Ala_DH/PNT_CS2"/>
</dbReference>
<dbReference type="EC" id="7.1.1.1" evidence="4"/>
<dbReference type="Pfam" id="PF12769">
    <property type="entry name" value="PNTB_4TM"/>
    <property type="match status" value="1"/>
</dbReference>
<evidence type="ECO:0000256" key="4">
    <source>
        <dbReference type="ARBA" id="ARBA00012943"/>
    </source>
</evidence>
<dbReference type="PANTHER" id="PTHR10160">
    <property type="entry name" value="NAD(P) TRANSHYDROGENASE"/>
    <property type="match status" value="1"/>
</dbReference>
<dbReference type="InterPro" id="IPR007886">
    <property type="entry name" value="AlaDH/PNT_N"/>
</dbReference>
<evidence type="ECO:0000256" key="7">
    <source>
        <dbReference type="ARBA" id="ARBA00022692"/>
    </source>
</evidence>
<dbReference type="RefSeq" id="WP_050670809.1">
    <property type="nucleotide sequence ID" value="NZ_LAIR01000002.1"/>
</dbReference>
<keyword evidence="9" id="KW-0521">NADP</keyword>
<evidence type="ECO:0000256" key="13">
    <source>
        <dbReference type="ARBA" id="ARBA00023136"/>
    </source>
</evidence>
<keyword evidence="10" id="KW-1278">Translocase</keyword>
<comment type="function">
    <text evidence="1">The transhydrogenation between NADH and NADP is coupled to respiration and ATP hydrolysis and functions as a proton pump across the membrane.</text>
</comment>
<comment type="similarity">
    <text evidence="3">Belongs to the AlaDH/PNT family.</text>
</comment>
<dbReference type="GO" id="GO:0006740">
    <property type="term" value="P:NADPH regeneration"/>
    <property type="evidence" value="ECO:0007669"/>
    <property type="project" value="TreeGrafter"/>
</dbReference>
<dbReference type="InterPro" id="IPR026255">
    <property type="entry name" value="NADP_transhyd_a"/>
</dbReference>
<gene>
    <name evidence="21" type="ORF">VV01_16350</name>
</gene>
<dbReference type="PROSITE" id="PS00837">
    <property type="entry name" value="ALADH_PNT_2"/>
    <property type="match status" value="1"/>
</dbReference>
<keyword evidence="5" id="KW-1003">Cell membrane</keyword>
<proteinExistence type="inferred from homology"/>
<dbReference type="FunFam" id="3.40.50.720:FF:000028">
    <property type="entry name" value="NAD(P) transhydrogenase subunit alpha"/>
    <property type="match status" value="1"/>
</dbReference>
<dbReference type="NCBIfam" id="NF006942">
    <property type="entry name" value="PRK09424.1"/>
    <property type="match status" value="1"/>
</dbReference>
<comment type="caution">
    <text evidence="21">The sequence shown here is derived from an EMBL/GenBank/DDBJ whole genome shotgun (WGS) entry which is preliminary data.</text>
</comment>
<dbReference type="InterPro" id="IPR036291">
    <property type="entry name" value="NAD(P)-bd_dom_sf"/>
</dbReference>
<keyword evidence="22" id="KW-1185">Reference proteome</keyword>
<dbReference type="PROSITE" id="PS00836">
    <property type="entry name" value="ALADH_PNT_1"/>
    <property type="match status" value="1"/>
</dbReference>
<dbReference type="AlphaFoldDB" id="A0A0L6CKS7"/>
<feature type="domain" description="Alanine dehydrogenase/pyridine nucleotide transhydrogenase N-terminal" evidence="20">
    <location>
        <begin position="4"/>
        <end position="137"/>
    </location>
</feature>
<dbReference type="EMBL" id="LAIR01000002">
    <property type="protein sequence ID" value="KNX38362.1"/>
    <property type="molecule type" value="Genomic_DNA"/>
</dbReference>
<evidence type="ECO:0000313" key="21">
    <source>
        <dbReference type="EMBL" id="KNX38362.1"/>
    </source>
</evidence>
<dbReference type="SMART" id="SM01002">
    <property type="entry name" value="AlaDh_PNT_C"/>
    <property type="match status" value="1"/>
</dbReference>
<organism evidence="21 22">
    <name type="scientific">Luteipulveratus halotolerans</name>
    <dbReference type="NCBI Taxonomy" id="1631356"/>
    <lineage>
        <taxon>Bacteria</taxon>
        <taxon>Bacillati</taxon>
        <taxon>Actinomycetota</taxon>
        <taxon>Actinomycetes</taxon>
        <taxon>Micrococcales</taxon>
        <taxon>Dermacoccaceae</taxon>
        <taxon>Luteipulveratus</taxon>
    </lineage>
</organism>
<comment type="subcellular location">
    <subcellularLocation>
        <location evidence="2">Cell inner membrane</location>
        <topology evidence="2">Multi-pass membrane protein</topology>
    </subcellularLocation>
</comment>
<dbReference type="InterPro" id="IPR008142">
    <property type="entry name" value="AlaDH/PNT_CS1"/>
</dbReference>
<sequence>MRIGVPKEYKAGETRVAATPKTVGQLIDLGYDVLVEAGAGARSAYPDSAYADAGAQVVGTVEAWDCDIVAKINAPSDAEVGVLRSGTTVVSLMAPALSPVLLQQLAGRGVTALAMDAVPRISRAQSLDVLSSMANLGGYRAVVEAAHQFGSLFTGQVTAAGKVPPAKVFVIGAGVAGLAAIGTASSLGAVVRAFDVRPEVAEQVESMGAEFVRLDVPSDDEAPSADGYAKEMSGDLEALAMQMYARECAEADIVISTALIPGKPAPRLITADTVAAMRPGSVIVDMAAANGGNCELSEADDIVTSDNGVRIVGYTDLPGRLPTQASQLYGTNVVNLMKLLTPQKNGRIELDLDDQVVRGLTVAHGGEVTWPPPPVQVSAAASASGSEAARTTGGASAVAAPAPPPDPRRKYVLMALGATLFALAAAFSPASFLGHFTVFALAVIVGFYVISNVAHALHTPLMAETNAISGIILVGALLQVGSDNLLVRVLALAATVVASINIFGGFAVTGRMLKMFVRESDTAGSGEAR</sequence>
<dbReference type="Pfam" id="PF05222">
    <property type="entry name" value="AlaDh_PNT_N"/>
    <property type="match status" value="1"/>
</dbReference>
<evidence type="ECO:0000256" key="12">
    <source>
        <dbReference type="ARBA" id="ARBA00023027"/>
    </source>
</evidence>
<evidence type="ECO:0000256" key="18">
    <source>
        <dbReference type="SAM" id="Phobius"/>
    </source>
</evidence>
<evidence type="ECO:0000256" key="11">
    <source>
        <dbReference type="ARBA" id="ARBA00022989"/>
    </source>
</evidence>
<reference evidence="22" key="1">
    <citation type="submission" date="2015-03" db="EMBL/GenBank/DDBJ databases">
        <title>Luteipulveratus halotolerans sp. nov., a novel actinobacterium (Dermacoccaceae) from Sarawak, Malaysia.</title>
        <authorList>
            <person name="Juboi H."/>
            <person name="Basik A."/>
            <person name="Shamsul S.S."/>
            <person name="Arnold P."/>
            <person name="Schmitt E.K."/>
            <person name="Sanglier J.-J."/>
            <person name="Yeo T."/>
        </authorList>
    </citation>
    <scope>NUCLEOTIDE SEQUENCE [LARGE SCALE GENOMIC DNA]</scope>
    <source>
        <strain evidence="22">C296001</strain>
    </source>
</reference>
<evidence type="ECO:0000256" key="9">
    <source>
        <dbReference type="ARBA" id="ARBA00022857"/>
    </source>
</evidence>
<dbReference type="PATRIC" id="fig|1631356.3.peg.3244"/>
<keyword evidence="6" id="KW-0997">Cell inner membrane</keyword>
<evidence type="ECO:0000256" key="15">
    <source>
        <dbReference type="ARBA" id="ARBA00071831"/>
    </source>
</evidence>
<evidence type="ECO:0000256" key="6">
    <source>
        <dbReference type="ARBA" id="ARBA00022519"/>
    </source>
</evidence>
<feature type="domain" description="Alanine dehydrogenase/pyridine nucleotide transhydrogenase NAD(H)-binding" evidence="19">
    <location>
        <begin position="146"/>
        <end position="313"/>
    </location>
</feature>
<evidence type="ECO:0000256" key="2">
    <source>
        <dbReference type="ARBA" id="ARBA00004429"/>
    </source>
</evidence>
<dbReference type="STRING" id="1631356.VV01_16350"/>
<feature type="transmembrane region" description="Helical" evidence="18">
    <location>
        <begin position="411"/>
        <end position="430"/>
    </location>
</feature>
<dbReference type="PIRSF" id="PIRSF000203">
    <property type="entry name" value="NADP_transhydrogenase_alpha"/>
    <property type="match status" value="1"/>
</dbReference>
<dbReference type="SMART" id="SM01003">
    <property type="entry name" value="AlaDh_PNT_N"/>
    <property type="match status" value="1"/>
</dbReference>
<dbReference type="PANTHER" id="PTHR10160:SF19">
    <property type="entry name" value="PROTON-TRANSLOCATING NAD(P)(+) TRANSHYDROGENASE"/>
    <property type="match status" value="1"/>
</dbReference>
<dbReference type="InterPro" id="IPR007698">
    <property type="entry name" value="AlaDH/PNT_NAD(H)-bd"/>
</dbReference>
<dbReference type="NCBIfam" id="TIGR00561">
    <property type="entry name" value="pntA"/>
    <property type="match status" value="1"/>
</dbReference>
<evidence type="ECO:0000313" key="22">
    <source>
        <dbReference type="Proteomes" id="UP000037397"/>
    </source>
</evidence>
<dbReference type="GO" id="GO:0016491">
    <property type="term" value="F:oxidoreductase activity"/>
    <property type="evidence" value="ECO:0007669"/>
    <property type="project" value="InterPro"/>
</dbReference>
<feature type="transmembrane region" description="Helical" evidence="18">
    <location>
        <begin position="486"/>
        <end position="508"/>
    </location>
</feature>
<evidence type="ECO:0000256" key="8">
    <source>
        <dbReference type="ARBA" id="ARBA00022741"/>
    </source>
</evidence>
<evidence type="ECO:0000256" key="1">
    <source>
        <dbReference type="ARBA" id="ARBA00003943"/>
    </source>
</evidence>
<dbReference type="Gene3D" id="3.40.50.720">
    <property type="entry name" value="NAD(P)-binding Rossmann-like Domain"/>
    <property type="match status" value="2"/>
</dbReference>
<dbReference type="Proteomes" id="UP000037397">
    <property type="component" value="Unassembled WGS sequence"/>
</dbReference>
<dbReference type="InterPro" id="IPR024605">
    <property type="entry name" value="NADP_transhyd_a_C"/>
</dbReference>
<evidence type="ECO:0000256" key="10">
    <source>
        <dbReference type="ARBA" id="ARBA00022967"/>
    </source>
</evidence>
<evidence type="ECO:0000256" key="14">
    <source>
        <dbReference type="ARBA" id="ARBA00048202"/>
    </source>
</evidence>
<dbReference type="OrthoDB" id="9804592at2"/>
<keyword evidence="8" id="KW-0547">Nucleotide-binding</keyword>
<dbReference type="CDD" id="cd05304">
    <property type="entry name" value="Rubrum_tdh"/>
    <property type="match status" value="1"/>
</dbReference>
<comment type="catalytic activity">
    <reaction evidence="14">
        <text>NAD(+) + NADPH + H(+)(in) = NADH + NADP(+) + H(+)(out)</text>
        <dbReference type="Rhea" id="RHEA:47992"/>
        <dbReference type="ChEBI" id="CHEBI:15378"/>
        <dbReference type="ChEBI" id="CHEBI:57540"/>
        <dbReference type="ChEBI" id="CHEBI:57783"/>
        <dbReference type="ChEBI" id="CHEBI:57945"/>
        <dbReference type="ChEBI" id="CHEBI:58349"/>
        <dbReference type="EC" id="7.1.1.1"/>
    </reaction>
</comment>
<dbReference type="SUPFAM" id="SSF51735">
    <property type="entry name" value="NAD(P)-binding Rossmann-fold domains"/>
    <property type="match status" value="1"/>
</dbReference>
<keyword evidence="12" id="KW-0520">NAD</keyword>
<evidence type="ECO:0000256" key="16">
    <source>
        <dbReference type="ARBA" id="ARBA00079788"/>
    </source>
</evidence>
<keyword evidence="11 18" id="KW-1133">Transmembrane helix</keyword>
<dbReference type="GO" id="GO:0050661">
    <property type="term" value="F:NADP binding"/>
    <property type="evidence" value="ECO:0007669"/>
    <property type="project" value="TreeGrafter"/>
</dbReference>
<evidence type="ECO:0000259" key="20">
    <source>
        <dbReference type="SMART" id="SM01003"/>
    </source>
</evidence>
<keyword evidence="7 18" id="KW-0812">Transmembrane</keyword>
<dbReference type="Pfam" id="PF01262">
    <property type="entry name" value="AlaDh_PNT_C"/>
    <property type="match status" value="1"/>
</dbReference>
<dbReference type="GO" id="GO:0008750">
    <property type="term" value="F:proton-translocating NAD(P)+ transhydrogenase activity"/>
    <property type="evidence" value="ECO:0007669"/>
    <property type="project" value="UniProtKB-EC"/>
</dbReference>
<evidence type="ECO:0000256" key="3">
    <source>
        <dbReference type="ARBA" id="ARBA00005689"/>
    </source>
</evidence>